<dbReference type="RefSeq" id="WP_193917142.1">
    <property type="nucleotide sequence ID" value="NZ_JADEXS020000001.1"/>
</dbReference>
<keyword evidence="3" id="KW-0378">Hydrolase</keyword>
<keyword evidence="4" id="KW-1185">Reference proteome</keyword>
<evidence type="ECO:0000313" key="3">
    <source>
        <dbReference type="EMBL" id="MBE9023479.1"/>
    </source>
</evidence>
<dbReference type="InterPro" id="IPR011335">
    <property type="entry name" value="Restrct_endonuc-II-like"/>
</dbReference>
<feature type="domain" description="Putative restriction endonuclease" evidence="2">
    <location>
        <begin position="22"/>
        <end position="178"/>
    </location>
</feature>
<dbReference type="InterPro" id="IPR012296">
    <property type="entry name" value="Nuclease_put_TT1808"/>
</dbReference>
<dbReference type="SUPFAM" id="SSF52980">
    <property type="entry name" value="Restriction endonuclease-like"/>
    <property type="match status" value="1"/>
</dbReference>
<dbReference type="AlphaFoldDB" id="A0A8J6ZX68"/>
<sequence>MSEPATLEVISDDTLEDQVIFPPGDILSDEPPLESDLHRDQIDLLIRLLKFWWRERQDFYASGNLTIYYSPNQKKSEYFRGPDFFVVLGTEKKDRKSWVVWQEDGKYPNVIVEILSNSTAAVDKGFKIQVYQDTFRTPDYFWFDPITMEFQGFHLVDGKYQEIQTTTDGRLWSQQLELYLGVYEGKLRFFTTENQMIPSSEELAQQESLRAQQESLRAQQAEERAQQAEQEIARLRELLRTQGINPDNI</sequence>
<dbReference type="GO" id="GO:0004519">
    <property type="term" value="F:endonuclease activity"/>
    <property type="evidence" value="ECO:0007669"/>
    <property type="project" value="UniProtKB-KW"/>
</dbReference>
<protein>
    <submittedName>
        <fullName evidence="3">Uma2 family endonuclease</fullName>
    </submittedName>
</protein>
<accession>A0A8J6ZX68</accession>
<keyword evidence="3" id="KW-0255">Endonuclease</keyword>
<feature type="coiled-coil region" evidence="1">
    <location>
        <begin position="204"/>
        <end position="245"/>
    </location>
</feature>
<name>A0A8J6ZX68_DESMC</name>
<dbReference type="CDD" id="cd06260">
    <property type="entry name" value="DUF820-like"/>
    <property type="match status" value="1"/>
</dbReference>
<dbReference type="PANTHER" id="PTHR33352:SF3">
    <property type="entry name" value="SLR1612 PROTEIN"/>
    <property type="match status" value="1"/>
</dbReference>
<evidence type="ECO:0000256" key="1">
    <source>
        <dbReference type="SAM" id="Coils"/>
    </source>
</evidence>
<comment type="caution">
    <text evidence="3">The sequence shown here is derived from an EMBL/GenBank/DDBJ whole genome shotgun (WGS) entry which is preliminary data.</text>
</comment>
<dbReference type="InterPro" id="IPR008538">
    <property type="entry name" value="Uma2"/>
</dbReference>
<evidence type="ECO:0000259" key="2">
    <source>
        <dbReference type="Pfam" id="PF05685"/>
    </source>
</evidence>
<dbReference type="Proteomes" id="UP000622533">
    <property type="component" value="Unassembled WGS sequence"/>
</dbReference>
<gene>
    <name evidence="3" type="ORF">IQ276_13895</name>
</gene>
<proteinExistence type="predicted"/>
<evidence type="ECO:0000313" key="4">
    <source>
        <dbReference type="Proteomes" id="UP000622533"/>
    </source>
</evidence>
<reference evidence="3" key="1">
    <citation type="submission" date="2020-10" db="EMBL/GenBank/DDBJ databases">
        <authorList>
            <person name="Castelo-Branco R."/>
            <person name="Eusebio N."/>
            <person name="Adriana R."/>
            <person name="Vieira A."/>
            <person name="Brugerolle De Fraissinette N."/>
            <person name="Rezende De Castro R."/>
            <person name="Schneider M.P."/>
            <person name="Vasconcelos V."/>
            <person name="Leao P.N."/>
        </authorList>
    </citation>
    <scope>NUCLEOTIDE SEQUENCE</scope>
    <source>
        <strain evidence="3">LEGE 12446</strain>
    </source>
</reference>
<keyword evidence="1" id="KW-0175">Coiled coil</keyword>
<dbReference type="Pfam" id="PF05685">
    <property type="entry name" value="Uma2"/>
    <property type="match status" value="1"/>
</dbReference>
<keyword evidence="3" id="KW-0540">Nuclease</keyword>
<dbReference type="EMBL" id="JADEXS010000165">
    <property type="protein sequence ID" value="MBE9023479.1"/>
    <property type="molecule type" value="Genomic_DNA"/>
</dbReference>
<dbReference type="PANTHER" id="PTHR33352">
    <property type="entry name" value="SLR1095 PROTEIN"/>
    <property type="match status" value="1"/>
</dbReference>
<dbReference type="Gene3D" id="3.90.1570.10">
    <property type="entry name" value="tt1808, chain A"/>
    <property type="match status" value="1"/>
</dbReference>
<organism evidence="3 4">
    <name type="scientific">Desmonostoc muscorum LEGE 12446</name>
    <dbReference type="NCBI Taxonomy" id="1828758"/>
    <lineage>
        <taxon>Bacteria</taxon>
        <taxon>Bacillati</taxon>
        <taxon>Cyanobacteriota</taxon>
        <taxon>Cyanophyceae</taxon>
        <taxon>Nostocales</taxon>
        <taxon>Nostocaceae</taxon>
        <taxon>Desmonostoc</taxon>
    </lineage>
</organism>